<accession>A0A5B8Z0I6</accession>
<dbReference type="KEGG" id="bda:FSZ17_04235"/>
<evidence type="ECO:0000313" key="3">
    <source>
        <dbReference type="EMBL" id="QED46544.1"/>
    </source>
</evidence>
<dbReference type="PANTHER" id="PTHR35848">
    <property type="entry name" value="OXALATE-BINDING PROTEIN"/>
    <property type="match status" value="1"/>
</dbReference>
<dbReference type="PANTHER" id="PTHR35848:SF6">
    <property type="entry name" value="CUPIN TYPE-2 DOMAIN-CONTAINING PROTEIN"/>
    <property type="match status" value="1"/>
</dbReference>
<dbReference type="SUPFAM" id="SSF51182">
    <property type="entry name" value="RmlC-like cupins"/>
    <property type="match status" value="1"/>
</dbReference>
<protein>
    <submittedName>
        <fullName evidence="3">Cupin domain-containing protein</fullName>
    </submittedName>
</protein>
<evidence type="ECO:0000313" key="4">
    <source>
        <dbReference type="Proteomes" id="UP000321555"/>
    </source>
</evidence>
<keyword evidence="4" id="KW-1185">Reference proteome</keyword>
<dbReference type="Proteomes" id="UP000321555">
    <property type="component" value="Chromosome"/>
</dbReference>
<name>A0A5B8Z0I6_CYTDA</name>
<feature type="domain" description="Cupin type-2" evidence="2">
    <location>
        <begin position="42"/>
        <end position="110"/>
    </location>
</feature>
<gene>
    <name evidence="3" type="ORF">FSZ17_04235</name>
</gene>
<dbReference type="InterPro" id="IPR014710">
    <property type="entry name" value="RmlC-like_jellyroll"/>
</dbReference>
<evidence type="ECO:0000259" key="2">
    <source>
        <dbReference type="Pfam" id="PF07883"/>
    </source>
</evidence>
<organism evidence="3 4">
    <name type="scientific">Cytobacillus dafuensis</name>
    <name type="common">Bacillus dafuensis</name>
    <dbReference type="NCBI Taxonomy" id="1742359"/>
    <lineage>
        <taxon>Bacteria</taxon>
        <taxon>Bacillati</taxon>
        <taxon>Bacillota</taxon>
        <taxon>Bacilli</taxon>
        <taxon>Bacillales</taxon>
        <taxon>Bacillaceae</taxon>
        <taxon>Cytobacillus</taxon>
    </lineage>
</organism>
<dbReference type="Pfam" id="PF07883">
    <property type="entry name" value="Cupin_2"/>
    <property type="match status" value="1"/>
</dbReference>
<dbReference type="STRING" id="1742359.GCA_001439625_04583"/>
<dbReference type="InterPro" id="IPR013096">
    <property type="entry name" value="Cupin_2"/>
</dbReference>
<reference evidence="4" key="1">
    <citation type="submission" date="2019-08" db="EMBL/GenBank/DDBJ databases">
        <authorList>
            <person name="Zheng X."/>
        </authorList>
    </citation>
    <scope>NUCLEOTIDE SEQUENCE [LARGE SCALE GENOMIC DNA]</scope>
    <source>
        <strain evidence="4">FJAT-25496</strain>
    </source>
</reference>
<proteinExistence type="predicted"/>
<keyword evidence="1" id="KW-0479">Metal-binding</keyword>
<dbReference type="AlphaFoldDB" id="A0A5B8Z0I6"/>
<dbReference type="InterPro" id="IPR051610">
    <property type="entry name" value="GPI/OXD"/>
</dbReference>
<dbReference type="OrthoDB" id="5592106at2"/>
<evidence type="ECO:0000256" key="1">
    <source>
        <dbReference type="ARBA" id="ARBA00022723"/>
    </source>
</evidence>
<dbReference type="GO" id="GO:0046872">
    <property type="term" value="F:metal ion binding"/>
    <property type="evidence" value="ECO:0007669"/>
    <property type="project" value="UniProtKB-KW"/>
</dbReference>
<dbReference type="EMBL" id="CP042593">
    <property type="protein sequence ID" value="QED46544.1"/>
    <property type="molecule type" value="Genomic_DNA"/>
</dbReference>
<dbReference type="InterPro" id="IPR011051">
    <property type="entry name" value="RmlC_Cupin_sf"/>
</dbReference>
<sequence>MSLNIIHEQDVKGDQYTGEFSREIKHLSAPWTLGSQNVWVGVINYEPHCTSNMHSHDIQEEVFYCISGSGEVIVGEEKNELKPGTCVYVPPKSLHQIINNTDQVLKVLSAVSPAFEPSQYAKDHKLNEGDKND</sequence>
<dbReference type="Gene3D" id="2.60.120.10">
    <property type="entry name" value="Jelly Rolls"/>
    <property type="match status" value="1"/>
</dbReference>